<dbReference type="SUPFAM" id="SSF58038">
    <property type="entry name" value="SNARE fusion complex"/>
    <property type="match status" value="1"/>
</dbReference>
<evidence type="ECO:0000313" key="3">
    <source>
        <dbReference type="Proteomes" id="UP000038045"/>
    </source>
</evidence>
<keyword evidence="1" id="KW-0812">Transmembrane</keyword>
<dbReference type="GO" id="GO:0000149">
    <property type="term" value="F:SNARE binding"/>
    <property type="evidence" value="ECO:0007669"/>
    <property type="project" value="TreeGrafter"/>
</dbReference>
<organism evidence="3 4">
    <name type="scientific">Parastrongyloides trichosuri</name>
    <name type="common">Possum-specific nematode worm</name>
    <dbReference type="NCBI Taxonomy" id="131310"/>
    <lineage>
        <taxon>Eukaryota</taxon>
        <taxon>Metazoa</taxon>
        <taxon>Ecdysozoa</taxon>
        <taxon>Nematoda</taxon>
        <taxon>Chromadorea</taxon>
        <taxon>Rhabditida</taxon>
        <taxon>Tylenchina</taxon>
        <taxon>Panagrolaimomorpha</taxon>
        <taxon>Strongyloidoidea</taxon>
        <taxon>Strongyloididae</taxon>
        <taxon>Parastrongyloides</taxon>
    </lineage>
</organism>
<sequence length="260" mass="28901">MLSINEAIANFETSTVEAFTRIGVLKDEITICDKAGGNSRDKRKDYKNWLQYILSEYDVLKMHRNNLNYKESLEFDSKIQNITNKINFYKFLNGNNFWDEEIYGCKNPFLEDNCNNESYNGTQLQKDAKMKELMLIAEERKAIAEAHKQLECDVQDLNDIMEDLHKIVHCQGEMVDSIEHNIEQSVTQVQQGHDNLKKAVKAKNKKVPVIAAAVGGVALGGPAGIAIGTGTGIVAAVTGAVVGLFGGKWISNKVTKEATS</sequence>
<accession>A0A0N4ZZ95</accession>
<dbReference type="STRING" id="131310.A0A0N4ZZ95"/>
<dbReference type="PROSITE" id="PS50192">
    <property type="entry name" value="T_SNARE"/>
    <property type="match status" value="1"/>
</dbReference>
<dbReference type="AlphaFoldDB" id="A0A0N4ZZ95"/>
<evidence type="ECO:0000256" key="1">
    <source>
        <dbReference type="SAM" id="Phobius"/>
    </source>
</evidence>
<dbReference type="GO" id="GO:0006906">
    <property type="term" value="P:vesicle fusion"/>
    <property type="evidence" value="ECO:0007669"/>
    <property type="project" value="TreeGrafter"/>
</dbReference>
<keyword evidence="3" id="KW-1185">Reference proteome</keyword>
<dbReference type="SMART" id="SM00397">
    <property type="entry name" value="t_SNARE"/>
    <property type="match status" value="1"/>
</dbReference>
<keyword evidence="1" id="KW-1133">Transmembrane helix</keyword>
<reference evidence="4" key="1">
    <citation type="submission" date="2017-02" db="UniProtKB">
        <authorList>
            <consortium name="WormBaseParasite"/>
        </authorList>
    </citation>
    <scope>IDENTIFICATION</scope>
</reference>
<dbReference type="GO" id="GO:0031201">
    <property type="term" value="C:SNARE complex"/>
    <property type="evidence" value="ECO:0007669"/>
    <property type="project" value="TreeGrafter"/>
</dbReference>
<dbReference type="PANTHER" id="PTHR19957">
    <property type="entry name" value="SYNTAXIN"/>
    <property type="match status" value="1"/>
</dbReference>
<feature type="transmembrane region" description="Helical" evidence="1">
    <location>
        <begin position="233"/>
        <end position="251"/>
    </location>
</feature>
<keyword evidence="1" id="KW-0472">Membrane</keyword>
<proteinExistence type="predicted"/>
<dbReference type="GO" id="GO:0012505">
    <property type="term" value="C:endomembrane system"/>
    <property type="evidence" value="ECO:0007669"/>
    <property type="project" value="TreeGrafter"/>
</dbReference>
<dbReference type="InterPro" id="IPR045242">
    <property type="entry name" value="Syntaxin"/>
</dbReference>
<feature type="domain" description="T-SNARE coiled-coil homology" evidence="2">
    <location>
        <begin position="154"/>
        <end position="199"/>
    </location>
</feature>
<dbReference type="Proteomes" id="UP000038045">
    <property type="component" value="Unplaced"/>
</dbReference>
<evidence type="ECO:0000259" key="2">
    <source>
        <dbReference type="PROSITE" id="PS50192"/>
    </source>
</evidence>
<name>A0A0N4ZZ95_PARTI</name>
<evidence type="ECO:0000313" key="4">
    <source>
        <dbReference type="WBParaSite" id="PTRK_0001410900.1"/>
    </source>
</evidence>
<feature type="transmembrane region" description="Helical" evidence="1">
    <location>
        <begin position="207"/>
        <end position="227"/>
    </location>
</feature>
<dbReference type="GO" id="GO:0006886">
    <property type="term" value="P:intracellular protein transport"/>
    <property type="evidence" value="ECO:0007669"/>
    <property type="project" value="TreeGrafter"/>
</dbReference>
<protein>
    <submittedName>
        <fullName evidence="4">t-SNARE coiled-coil homology domain-containing protein</fullName>
    </submittedName>
</protein>
<dbReference type="WBParaSite" id="PTRK_0001410900.1">
    <property type="protein sequence ID" value="PTRK_0001410900.1"/>
    <property type="gene ID" value="PTRK_0001410900"/>
</dbReference>
<dbReference type="GO" id="GO:0005484">
    <property type="term" value="F:SNAP receptor activity"/>
    <property type="evidence" value="ECO:0007669"/>
    <property type="project" value="TreeGrafter"/>
</dbReference>
<dbReference type="InterPro" id="IPR000727">
    <property type="entry name" value="T_SNARE_dom"/>
</dbReference>
<dbReference type="GO" id="GO:0048278">
    <property type="term" value="P:vesicle docking"/>
    <property type="evidence" value="ECO:0007669"/>
    <property type="project" value="TreeGrafter"/>
</dbReference>
<dbReference type="Pfam" id="PF05739">
    <property type="entry name" value="SNARE"/>
    <property type="match status" value="1"/>
</dbReference>
<dbReference type="Gene3D" id="1.20.5.110">
    <property type="match status" value="1"/>
</dbReference>